<comment type="caution">
    <text evidence="1">The sequence shown here is derived from an EMBL/GenBank/DDBJ whole genome shotgun (WGS) entry which is preliminary data.</text>
</comment>
<evidence type="ECO:0000313" key="2">
    <source>
        <dbReference type="Proteomes" id="UP000319143"/>
    </source>
</evidence>
<keyword evidence="2" id="KW-1185">Reference proteome</keyword>
<reference evidence="1 2" key="1">
    <citation type="submission" date="2019-02" db="EMBL/GenBank/DDBJ databases">
        <title>Deep-cultivation of Planctomycetes and their phenomic and genomic characterization uncovers novel biology.</title>
        <authorList>
            <person name="Wiegand S."/>
            <person name="Jogler M."/>
            <person name="Boedeker C."/>
            <person name="Pinto D."/>
            <person name="Vollmers J."/>
            <person name="Rivas-Marin E."/>
            <person name="Kohn T."/>
            <person name="Peeters S.H."/>
            <person name="Heuer A."/>
            <person name="Rast P."/>
            <person name="Oberbeckmann S."/>
            <person name="Bunk B."/>
            <person name="Jeske O."/>
            <person name="Meyerdierks A."/>
            <person name="Storesund J.E."/>
            <person name="Kallscheuer N."/>
            <person name="Luecker S."/>
            <person name="Lage O.M."/>
            <person name="Pohl T."/>
            <person name="Merkel B.J."/>
            <person name="Hornburger P."/>
            <person name="Mueller R.-W."/>
            <person name="Bruemmer F."/>
            <person name="Labrenz M."/>
            <person name="Spormann A.M."/>
            <person name="Op Den Camp H."/>
            <person name="Overmann J."/>
            <person name="Amann R."/>
            <person name="Jetten M.S.M."/>
            <person name="Mascher T."/>
            <person name="Medema M.H."/>
            <person name="Devos D.P."/>
            <person name="Kaster A.-K."/>
            <person name="Ovreas L."/>
            <person name="Rohde M."/>
            <person name="Galperin M.Y."/>
            <person name="Jogler C."/>
        </authorList>
    </citation>
    <scope>NUCLEOTIDE SEQUENCE [LARGE SCALE GENOMIC DNA]</scope>
    <source>
        <strain evidence="1 2">Poly41</strain>
    </source>
</reference>
<dbReference type="AlphaFoldDB" id="A0A5C6E350"/>
<sequence>MDHLGETLSNLRITAQGVAKLQKALPECKIEWHGEATDEPAQKEWHDLGCRLIRLPKGMTITEIAEEYGETWQTTLVRPQRTSLILTSDGRYCWECHGGSLK</sequence>
<evidence type="ECO:0000313" key="1">
    <source>
        <dbReference type="EMBL" id="TWU42387.1"/>
    </source>
</evidence>
<name>A0A5C6E350_9BACT</name>
<accession>A0A5C6E350</accession>
<dbReference type="Proteomes" id="UP000319143">
    <property type="component" value="Unassembled WGS sequence"/>
</dbReference>
<organism evidence="1 2">
    <name type="scientific">Novipirellula artificiosorum</name>
    <dbReference type="NCBI Taxonomy" id="2528016"/>
    <lineage>
        <taxon>Bacteria</taxon>
        <taxon>Pseudomonadati</taxon>
        <taxon>Planctomycetota</taxon>
        <taxon>Planctomycetia</taxon>
        <taxon>Pirellulales</taxon>
        <taxon>Pirellulaceae</taxon>
        <taxon>Novipirellula</taxon>
    </lineage>
</organism>
<proteinExistence type="predicted"/>
<dbReference type="EMBL" id="SJPV01000001">
    <property type="protein sequence ID" value="TWU42387.1"/>
    <property type="molecule type" value="Genomic_DNA"/>
</dbReference>
<gene>
    <name evidence="1" type="ORF">Poly41_06840</name>
</gene>
<protein>
    <submittedName>
        <fullName evidence="1">Uncharacterized protein</fullName>
    </submittedName>
</protein>